<proteinExistence type="predicted"/>
<keyword evidence="3" id="KW-1185">Reference proteome</keyword>
<dbReference type="AlphaFoldDB" id="E2BY79"/>
<evidence type="ECO:0000313" key="3">
    <source>
        <dbReference type="Proteomes" id="UP000008237"/>
    </source>
</evidence>
<gene>
    <name evidence="2" type="ORF">EAI_09845</name>
</gene>
<organism evidence="3">
    <name type="scientific">Harpegnathos saltator</name>
    <name type="common">Jerdon's jumping ant</name>
    <dbReference type="NCBI Taxonomy" id="610380"/>
    <lineage>
        <taxon>Eukaryota</taxon>
        <taxon>Metazoa</taxon>
        <taxon>Ecdysozoa</taxon>
        <taxon>Arthropoda</taxon>
        <taxon>Hexapoda</taxon>
        <taxon>Insecta</taxon>
        <taxon>Pterygota</taxon>
        <taxon>Neoptera</taxon>
        <taxon>Endopterygota</taxon>
        <taxon>Hymenoptera</taxon>
        <taxon>Apocrita</taxon>
        <taxon>Aculeata</taxon>
        <taxon>Formicoidea</taxon>
        <taxon>Formicidae</taxon>
        <taxon>Ponerinae</taxon>
        <taxon>Ponerini</taxon>
        <taxon>Harpegnathos</taxon>
    </lineage>
</organism>
<feature type="transmembrane region" description="Helical" evidence="1">
    <location>
        <begin position="54"/>
        <end position="76"/>
    </location>
</feature>
<reference evidence="2 3" key="1">
    <citation type="journal article" date="2010" name="Science">
        <title>Genomic comparison of the ants Camponotus floridanus and Harpegnathos saltator.</title>
        <authorList>
            <person name="Bonasio R."/>
            <person name="Zhang G."/>
            <person name="Ye C."/>
            <person name="Mutti N.S."/>
            <person name="Fang X."/>
            <person name="Qin N."/>
            <person name="Donahue G."/>
            <person name="Yang P."/>
            <person name="Li Q."/>
            <person name="Li C."/>
            <person name="Zhang P."/>
            <person name="Huang Z."/>
            <person name="Berger S.L."/>
            <person name="Reinberg D."/>
            <person name="Wang J."/>
            <person name="Liebig J."/>
        </authorList>
    </citation>
    <scope>NUCLEOTIDE SEQUENCE [LARGE SCALE GENOMIC DNA]</scope>
    <source>
        <strain evidence="2 3">R22 G/1</strain>
    </source>
</reference>
<dbReference type="InParanoid" id="E2BY79"/>
<keyword evidence="1" id="KW-0812">Transmembrane</keyword>
<name>E2BY79_HARSA</name>
<dbReference type="OrthoDB" id="7674957at2759"/>
<evidence type="ECO:0000313" key="2">
    <source>
        <dbReference type="EMBL" id="EFN79358.1"/>
    </source>
</evidence>
<keyword evidence="1" id="KW-0472">Membrane</keyword>
<dbReference type="Proteomes" id="UP000008237">
    <property type="component" value="Unassembled WGS sequence"/>
</dbReference>
<keyword evidence="1" id="KW-1133">Transmembrane helix</keyword>
<accession>E2BY79</accession>
<protein>
    <submittedName>
        <fullName evidence="2">Uncharacterized protein</fullName>
    </submittedName>
</protein>
<sequence length="154" mass="16984">MDEIREQPRAECCISRYSAAPRADRGSSPLTQLNGRLAASSEERSQLGHIKMSAIRVSVVVLFTSMATCAATPIFFAHPGTVLAHPAVVINSALEDSLPNALRNDFYKDPYIAAGLAKESWFIDKETQVLDRESDKIPREKIYSVLHNAGLARR</sequence>
<dbReference type="EMBL" id="GL451420">
    <property type="protein sequence ID" value="EFN79358.1"/>
    <property type="molecule type" value="Genomic_DNA"/>
</dbReference>
<evidence type="ECO:0000256" key="1">
    <source>
        <dbReference type="SAM" id="Phobius"/>
    </source>
</evidence>